<dbReference type="NCBIfam" id="TIGR00023">
    <property type="entry name" value="glycerol-3-phosphate 1-O-acyltransferase PlsY"/>
    <property type="match status" value="1"/>
</dbReference>
<dbReference type="PANTHER" id="PTHR30309">
    <property type="entry name" value="INNER MEMBRANE PROTEIN YGIH"/>
    <property type="match status" value="1"/>
</dbReference>
<feature type="transmembrane region" description="Helical" evidence="10">
    <location>
        <begin position="57"/>
        <end position="79"/>
    </location>
</feature>
<evidence type="ECO:0000256" key="5">
    <source>
        <dbReference type="ARBA" id="ARBA00022989"/>
    </source>
</evidence>
<reference evidence="11" key="1">
    <citation type="journal article" date="2014" name="Front. Microbiol.">
        <title>High frequency of phylogenetically diverse reductive dehalogenase-homologous genes in deep subseafloor sedimentary metagenomes.</title>
        <authorList>
            <person name="Kawai M."/>
            <person name="Futagami T."/>
            <person name="Toyoda A."/>
            <person name="Takaki Y."/>
            <person name="Nishi S."/>
            <person name="Hori S."/>
            <person name="Arai W."/>
            <person name="Tsubouchi T."/>
            <person name="Morono Y."/>
            <person name="Uchiyama I."/>
            <person name="Ito T."/>
            <person name="Fujiyama A."/>
            <person name="Inagaki F."/>
            <person name="Takami H."/>
        </authorList>
    </citation>
    <scope>NUCLEOTIDE SEQUENCE</scope>
    <source>
        <strain evidence="11">Expedition CK06-06</strain>
    </source>
</reference>
<sequence>MNINLFYKIVFIIAAYLFGAFPTAYVIHRIKKGDDIRKYGSGNVGGTNITRTLGAGYGILTIVVDVIKGFTPVLVLYFIYPQIYPQDKALMLLSIVSVAVILGHDFPVYIKFKGGKGVAASLGVVIGVSMLPFMDNPIWLKILPFVIILGTWAVVFAVFRIVSLASLSAAVAVPISFYFTGHTWPIVIAAFLWCALTFITHRENIKRLVKKEEKKLKR</sequence>
<keyword evidence="6" id="KW-0443">Lipid metabolism</keyword>
<evidence type="ECO:0000256" key="2">
    <source>
        <dbReference type="ARBA" id="ARBA00022516"/>
    </source>
</evidence>
<proteinExistence type="inferred from homology"/>
<dbReference type="PANTHER" id="PTHR30309:SF0">
    <property type="entry name" value="GLYCEROL-3-PHOSPHATE ACYLTRANSFERASE-RELATED"/>
    <property type="match status" value="1"/>
</dbReference>
<keyword evidence="4 10" id="KW-0812">Transmembrane</keyword>
<keyword evidence="5 10" id="KW-1133">Transmembrane helix</keyword>
<evidence type="ECO:0000256" key="10">
    <source>
        <dbReference type="SAM" id="Phobius"/>
    </source>
</evidence>
<keyword evidence="8" id="KW-0594">Phospholipid biosynthesis</keyword>
<keyword evidence="9" id="KW-1208">Phospholipid metabolism</keyword>
<comment type="caution">
    <text evidence="11">The sequence shown here is derived from an EMBL/GenBank/DDBJ whole genome shotgun (WGS) entry which is preliminary data.</text>
</comment>
<evidence type="ECO:0000256" key="6">
    <source>
        <dbReference type="ARBA" id="ARBA00023098"/>
    </source>
</evidence>
<dbReference type="GO" id="GO:0008654">
    <property type="term" value="P:phospholipid biosynthetic process"/>
    <property type="evidence" value="ECO:0007669"/>
    <property type="project" value="UniProtKB-KW"/>
</dbReference>
<dbReference type="AlphaFoldDB" id="X1UEL9"/>
<organism evidence="11">
    <name type="scientific">marine sediment metagenome</name>
    <dbReference type="NCBI Taxonomy" id="412755"/>
    <lineage>
        <taxon>unclassified sequences</taxon>
        <taxon>metagenomes</taxon>
        <taxon>ecological metagenomes</taxon>
    </lineage>
</organism>
<evidence type="ECO:0000256" key="8">
    <source>
        <dbReference type="ARBA" id="ARBA00023209"/>
    </source>
</evidence>
<dbReference type="SMART" id="SM01207">
    <property type="entry name" value="G3P_acyltransf"/>
    <property type="match status" value="1"/>
</dbReference>
<dbReference type="GO" id="GO:0005886">
    <property type="term" value="C:plasma membrane"/>
    <property type="evidence" value="ECO:0007669"/>
    <property type="project" value="InterPro"/>
</dbReference>
<keyword evidence="7 10" id="KW-0472">Membrane</keyword>
<dbReference type="Pfam" id="PF02660">
    <property type="entry name" value="G3P_acyltransf"/>
    <property type="match status" value="1"/>
</dbReference>
<keyword evidence="1" id="KW-1003">Cell membrane</keyword>
<feature type="transmembrane region" description="Helical" evidence="10">
    <location>
        <begin position="140"/>
        <end position="159"/>
    </location>
</feature>
<feature type="transmembrane region" description="Helical" evidence="10">
    <location>
        <begin position="91"/>
        <end position="110"/>
    </location>
</feature>
<dbReference type="InterPro" id="IPR003811">
    <property type="entry name" value="G3P_acylTferase_PlsY"/>
</dbReference>
<protein>
    <submittedName>
        <fullName evidence="11">Uncharacterized protein</fullName>
    </submittedName>
</protein>
<dbReference type="HAMAP" id="MF_01043">
    <property type="entry name" value="PlsY"/>
    <property type="match status" value="1"/>
</dbReference>
<name>X1UEL9_9ZZZZ</name>
<keyword evidence="2" id="KW-0444">Lipid biosynthesis</keyword>
<feature type="transmembrane region" description="Helical" evidence="10">
    <location>
        <begin position="186"/>
        <end position="205"/>
    </location>
</feature>
<evidence type="ECO:0000313" key="11">
    <source>
        <dbReference type="EMBL" id="GAJ15954.1"/>
    </source>
</evidence>
<gene>
    <name evidence="11" type="ORF">S12H4_44637</name>
</gene>
<keyword evidence="3" id="KW-0808">Transferase</keyword>
<feature type="transmembrane region" description="Helical" evidence="10">
    <location>
        <begin position="6"/>
        <end position="27"/>
    </location>
</feature>
<accession>X1UEL9</accession>
<evidence type="ECO:0000256" key="9">
    <source>
        <dbReference type="ARBA" id="ARBA00023264"/>
    </source>
</evidence>
<evidence type="ECO:0000256" key="3">
    <source>
        <dbReference type="ARBA" id="ARBA00022679"/>
    </source>
</evidence>
<evidence type="ECO:0000256" key="1">
    <source>
        <dbReference type="ARBA" id="ARBA00022475"/>
    </source>
</evidence>
<dbReference type="GO" id="GO:0043772">
    <property type="term" value="F:acyl-phosphate glycerol-3-phosphate acyltransferase activity"/>
    <property type="evidence" value="ECO:0007669"/>
    <property type="project" value="InterPro"/>
</dbReference>
<evidence type="ECO:0000256" key="7">
    <source>
        <dbReference type="ARBA" id="ARBA00023136"/>
    </source>
</evidence>
<feature type="transmembrane region" description="Helical" evidence="10">
    <location>
        <begin position="117"/>
        <end position="134"/>
    </location>
</feature>
<evidence type="ECO:0000256" key="4">
    <source>
        <dbReference type="ARBA" id="ARBA00022692"/>
    </source>
</evidence>
<dbReference type="EMBL" id="BARW01027522">
    <property type="protein sequence ID" value="GAJ15954.1"/>
    <property type="molecule type" value="Genomic_DNA"/>
</dbReference>